<feature type="compositionally biased region" description="Basic and acidic residues" evidence="1">
    <location>
        <begin position="168"/>
        <end position="177"/>
    </location>
</feature>
<name>A0AAQ3TQB3_PASNO</name>
<evidence type="ECO:0000313" key="3">
    <source>
        <dbReference type="Proteomes" id="UP001341281"/>
    </source>
</evidence>
<sequence length="242" mass="26224">MKIWRDVAWSRPYVKLPGDGSPGLFQETRRSPEILLLLLPGIRNRNFMPGRNESVGWSKLCHSAVPSGDRMTRHPAFVSVATAPVDGDGEPAVPATTVVAQTTRPLASYKARLEVFVSASFGVEVEAVPVVSGVSRLATHTTVSSGMPLYHIPRYSLAAAGVVELVGEKKPSEKEPSSETMTLPAESGFPRTSRSSGEHVGSERKRSTMTTTVQSEADIFIIRQSAGGEEDIKVRLEDMSEF</sequence>
<organism evidence="2 3">
    <name type="scientific">Paspalum notatum var. saurae</name>
    <dbReference type="NCBI Taxonomy" id="547442"/>
    <lineage>
        <taxon>Eukaryota</taxon>
        <taxon>Viridiplantae</taxon>
        <taxon>Streptophyta</taxon>
        <taxon>Embryophyta</taxon>
        <taxon>Tracheophyta</taxon>
        <taxon>Spermatophyta</taxon>
        <taxon>Magnoliopsida</taxon>
        <taxon>Liliopsida</taxon>
        <taxon>Poales</taxon>
        <taxon>Poaceae</taxon>
        <taxon>PACMAD clade</taxon>
        <taxon>Panicoideae</taxon>
        <taxon>Andropogonodae</taxon>
        <taxon>Paspaleae</taxon>
        <taxon>Paspalinae</taxon>
        <taxon>Paspalum</taxon>
    </lineage>
</organism>
<keyword evidence="3" id="KW-1185">Reference proteome</keyword>
<protein>
    <submittedName>
        <fullName evidence="2">Uncharacterized protein</fullName>
    </submittedName>
</protein>
<evidence type="ECO:0000313" key="2">
    <source>
        <dbReference type="EMBL" id="WVZ77344.1"/>
    </source>
</evidence>
<gene>
    <name evidence="2" type="ORF">U9M48_025222</name>
</gene>
<evidence type="ECO:0000256" key="1">
    <source>
        <dbReference type="SAM" id="MobiDB-lite"/>
    </source>
</evidence>
<dbReference type="AlphaFoldDB" id="A0AAQ3TQB3"/>
<feature type="compositionally biased region" description="Basic and acidic residues" evidence="1">
    <location>
        <begin position="196"/>
        <end position="206"/>
    </location>
</feature>
<reference evidence="2 3" key="1">
    <citation type="submission" date="2024-02" db="EMBL/GenBank/DDBJ databases">
        <title>High-quality chromosome-scale genome assembly of Pensacola bahiagrass (Paspalum notatum Flugge var. saurae).</title>
        <authorList>
            <person name="Vega J.M."/>
            <person name="Podio M."/>
            <person name="Orjuela J."/>
            <person name="Siena L.A."/>
            <person name="Pessino S.C."/>
            <person name="Combes M.C."/>
            <person name="Mariac C."/>
            <person name="Albertini E."/>
            <person name="Pupilli F."/>
            <person name="Ortiz J.P.A."/>
            <person name="Leblanc O."/>
        </authorList>
    </citation>
    <scope>NUCLEOTIDE SEQUENCE [LARGE SCALE GENOMIC DNA]</scope>
    <source>
        <strain evidence="2">R1</strain>
        <tissue evidence="2">Leaf</tissue>
    </source>
</reference>
<proteinExistence type="predicted"/>
<accession>A0AAQ3TQB3</accession>
<dbReference type="EMBL" id="CP144749">
    <property type="protein sequence ID" value="WVZ77344.1"/>
    <property type="molecule type" value="Genomic_DNA"/>
</dbReference>
<feature type="region of interest" description="Disordered" evidence="1">
    <location>
        <begin position="168"/>
        <end position="213"/>
    </location>
</feature>
<dbReference type="Proteomes" id="UP001341281">
    <property type="component" value="Chromosome 05"/>
</dbReference>